<reference evidence="4 5" key="1">
    <citation type="journal article" date="2018" name="Emerg. Microbes Infect.">
        <title>Genomic analysis of oral Campylobacter concisus strains identified a potential bacterial molecular marker associated with active Crohn's disease.</title>
        <authorList>
            <person name="Liu F."/>
            <person name="Ma R."/>
            <person name="Tay C.Y.A."/>
            <person name="Octavia S."/>
            <person name="Lan R."/>
            <person name="Chung H.K.L."/>
            <person name="Riordan S.M."/>
            <person name="Grimm M.C."/>
            <person name="Leong R.W."/>
            <person name="Tanaka M.M."/>
            <person name="Connor S."/>
            <person name="Zhang L."/>
        </authorList>
    </citation>
    <scope>NUCLEOTIDE SEQUENCE [LARGE SCALE GENOMIC DNA]</scope>
    <source>
        <strain evidence="4 5">H16O-S1</strain>
    </source>
</reference>
<protein>
    <submittedName>
        <fullName evidence="4">EAL domain-containing protein</fullName>
    </submittedName>
</protein>
<evidence type="ECO:0000313" key="4">
    <source>
        <dbReference type="EMBL" id="QPH96853.1"/>
    </source>
</evidence>
<keyword evidence="1" id="KW-0472">Membrane</keyword>
<dbReference type="SMART" id="SM00052">
    <property type="entry name" value="EAL"/>
    <property type="match status" value="1"/>
</dbReference>
<gene>
    <name evidence="4" type="ORF">CVS89_00815</name>
</gene>
<keyword evidence="1" id="KW-1133">Transmembrane helix</keyword>
<sequence length="806" mass="93036">MSTKQIKIILGVLAVTFFFSAFFIYKANASIDTNNKFIDKILDLKFIDNEINYSLSNSASITNYDNLNADINLFDENLSELSMLSYGVLLFHQSEIKKYIQDIKETFNQKAYLARRANYVSSSINSYMLVSQYEVRNLNISNKLEPIFYAIKGALALDPTLIDNISNQLKTYKNEYKNDAKAQIILDKMLYATQHIKTLQEISYQANKLNLDNKIEKFRDRILTIQSSLVNDAKIVQILCLITFIIFCILSAYQTMLAVRHMMQIKLLKTTVDSGHSSIVFCDNDNKIVYVNKTFEEKTGYKLKEIRGKDPKILKSYMHPQSFYASIKEAVLNAKTWESDELISKTKSGDFLYEKVKFYPFFFRNKLEGYIAIKLDRTKETLMLNELTQKNEQIKIQSSIDKLTGFGNYFALTEILEAKKDGILICLSIKNFKMLRFFYQNKVIDAMLKAVADTLKLCVDASNIKAKLYRFQDDAFYIWYEGDDIVRDIEYIKEYFSSNRINVVVDGKFENLPGAKMVVGVSLPNDTPQTNRLMQSVLANQLAIDNGNNIYYYMENDAIEMKYHKNQLVVQLIEDALENDRVIVEAQGIFNIEENEVEAKYYEVLVRIIDQNGKIHYPGEFLDIAMKTQLYPQITKKVISHAFDLAKKHPEYMFSINLSNTDIADASMRELIENKLNECKDPSKICFEMLESEELSDYVVVNSFIKRIKGYGCKISIDDFGSGYSNYYRILELDIDVIKIDGSIIKKLPFDENARVLVETIVSFAKKQNYKIVAEFVSSEEILNQIKNFGIPYAQGFLLGKPHRLD</sequence>
<dbReference type="PROSITE" id="PS50883">
    <property type="entry name" value="EAL"/>
    <property type="match status" value="1"/>
</dbReference>
<dbReference type="NCBIfam" id="TIGR00229">
    <property type="entry name" value="sensory_box"/>
    <property type="match status" value="1"/>
</dbReference>
<feature type="domain" description="EAL" evidence="3">
    <location>
        <begin position="566"/>
        <end position="806"/>
    </location>
</feature>
<keyword evidence="1" id="KW-0812">Transmembrane</keyword>
<dbReference type="Gene3D" id="3.30.450.20">
    <property type="entry name" value="PAS domain"/>
    <property type="match status" value="1"/>
</dbReference>
<dbReference type="Proteomes" id="UP000594571">
    <property type="component" value="Chromosome"/>
</dbReference>
<dbReference type="CDD" id="cd01948">
    <property type="entry name" value="EAL"/>
    <property type="match status" value="1"/>
</dbReference>
<dbReference type="GO" id="GO:0071111">
    <property type="term" value="F:cyclic-guanylate-specific phosphodiesterase activity"/>
    <property type="evidence" value="ECO:0007669"/>
    <property type="project" value="InterPro"/>
</dbReference>
<dbReference type="Pfam" id="PF00563">
    <property type="entry name" value="EAL"/>
    <property type="match status" value="1"/>
</dbReference>
<dbReference type="InterPro" id="IPR000160">
    <property type="entry name" value="GGDEF_dom"/>
</dbReference>
<accession>A0A7S9RS22</accession>
<dbReference type="SMART" id="SM00091">
    <property type="entry name" value="PAS"/>
    <property type="match status" value="1"/>
</dbReference>
<name>A0A7S9RS22_9BACT</name>
<dbReference type="InterPro" id="IPR050706">
    <property type="entry name" value="Cyclic-di-GMP_PDE-like"/>
</dbReference>
<feature type="transmembrane region" description="Helical" evidence="1">
    <location>
        <begin position="235"/>
        <end position="259"/>
    </location>
</feature>
<evidence type="ECO:0000313" key="5">
    <source>
        <dbReference type="Proteomes" id="UP000594571"/>
    </source>
</evidence>
<reference evidence="4 5" key="2">
    <citation type="journal article" date="2020" name="Microb. Genom.">
        <title>Analysis of complete Campylobacter concisus genomes identifies genomospecies features, secretion systems and novel plasmids and their association with severe ulcerative colitis.</title>
        <authorList>
            <person name="Liu F."/>
            <person name="Chen S."/>
            <person name="Luu L.D.W."/>
            <person name="Lee S.A."/>
            <person name="Tay A.C.Y."/>
            <person name="Wu R."/>
            <person name="Riordan S.M."/>
            <person name="Lan R."/>
            <person name="Liu L."/>
            <person name="Zhang L."/>
        </authorList>
    </citation>
    <scope>NUCLEOTIDE SEQUENCE [LARGE SCALE GENOMIC DNA]</scope>
    <source>
        <strain evidence="4 5">H16O-S1</strain>
    </source>
</reference>
<dbReference type="SUPFAM" id="SSF55073">
    <property type="entry name" value="Nucleotide cyclase"/>
    <property type="match status" value="1"/>
</dbReference>
<organism evidence="4 5">
    <name type="scientific">Campylobacter concisus</name>
    <dbReference type="NCBI Taxonomy" id="199"/>
    <lineage>
        <taxon>Bacteria</taxon>
        <taxon>Pseudomonadati</taxon>
        <taxon>Campylobacterota</taxon>
        <taxon>Epsilonproteobacteria</taxon>
        <taxon>Campylobacterales</taxon>
        <taxon>Campylobacteraceae</taxon>
        <taxon>Campylobacter</taxon>
    </lineage>
</organism>
<feature type="domain" description="PAS" evidence="2">
    <location>
        <begin position="264"/>
        <end position="322"/>
    </location>
</feature>
<dbReference type="SUPFAM" id="SSF141868">
    <property type="entry name" value="EAL domain-like"/>
    <property type="match status" value="1"/>
</dbReference>
<evidence type="ECO:0000259" key="2">
    <source>
        <dbReference type="PROSITE" id="PS50112"/>
    </source>
</evidence>
<dbReference type="InterPro" id="IPR035919">
    <property type="entry name" value="EAL_sf"/>
</dbReference>
<dbReference type="Gene3D" id="3.30.70.270">
    <property type="match status" value="1"/>
</dbReference>
<dbReference type="SMART" id="SM00267">
    <property type="entry name" value="GGDEF"/>
    <property type="match status" value="1"/>
</dbReference>
<dbReference type="Pfam" id="PF13426">
    <property type="entry name" value="PAS_9"/>
    <property type="match status" value="1"/>
</dbReference>
<dbReference type="CDD" id="cd00130">
    <property type="entry name" value="PAS"/>
    <property type="match status" value="1"/>
</dbReference>
<dbReference type="AlphaFoldDB" id="A0A7S9RS22"/>
<dbReference type="InterPro" id="IPR000014">
    <property type="entry name" value="PAS"/>
</dbReference>
<dbReference type="PROSITE" id="PS50112">
    <property type="entry name" value="PAS"/>
    <property type="match status" value="1"/>
</dbReference>
<evidence type="ECO:0000256" key="1">
    <source>
        <dbReference type="SAM" id="Phobius"/>
    </source>
</evidence>
<dbReference type="RefSeq" id="WP_107848256.1">
    <property type="nucleotide sequence ID" value="NZ_CP049234.1"/>
</dbReference>
<dbReference type="PANTHER" id="PTHR33121:SF79">
    <property type="entry name" value="CYCLIC DI-GMP PHOSPHODIESTERASE PDED-RELATED"/>
    <property type="match status" value="1"/>
</dbReference>
<dbReference type="InterPro" id="IPR001633">
    <property type="entry name" value="EAL_dom"/>
</dbReference>
<evidence type="ECO:0000259" key="3">
    <source>
        <dbReference type="PROSITE" id="PS50883"/>
    </source>
</evidence>
<dbReference type="InterPro" id="IPR043128">
    <property type="entry name" value="Rev_trsase/Diguanyl_cyclase"/>
</dbReference>
<proteinExistence type="predicted"/>
<dbReference type="EMBL" id="CP049263">
    <property type="protein sequence ID" value="QPH96853.1"/>
    <property type="molecule type" value="Genomic_DNA"/>
</dbReference>
<dbReference type="PANTHER" id="PTHR33121">
    <property type="entry name" value="CYCLIC DI-GMP PHOSPHODIESTERASE PDEF"/>
    <property type="match status" value="1"/>
</dbReference>
<dbReference type="SUPFAM" id="SSF55785">
    <property type="entry name" value="PYP-like sensor domain (PAS domain)"/>
    <property type="match status" value="1"/>
</dbReference>
<dbReference type="InterPro" id="IPR035965">
    <property type="entry name" value="PAS-like_dom_sf"/>
</dbReference>
<dbReference type="InterPro" id="IPR029787">
    <property type="entry name" value="Nucleotide_cyclase"/>
</dbReference>
<dbReference type="Gene3D" id="3.20.20.450">
    <property type="entry name" value="EAL domain"/>
    <property type="match status" value="1"/>
</dbReference>